<gene>
    <name evidence="1" type="ORF">TcWFU_001324</name>
</gene>
<proteinExistence type="predicted"/>
<protein>
    <submittedName>
        <fullName evidence="1">Uncharacterized protein</fullName>
    </submittedName>
</protein>
<dbReference type="Proteomes" id="UP001651158">
    <property type="component" value="Unassembled WGS sequence"/>
</dbReference>
<keyword evidence="2" id="KW-1185">Reference proteome</keyword>
<name>A0ABR4Q492_9CEST</name>
<evidence type="ECO:0000313" key="2">
    <source>
        <dbReference type="Proteomes" id="UP001651158"/>
    </source>
</evidence>
<sequence length="195" mass="22183">MTQGVRKYRPDLRQSWELGQPDIRGLPLRNSIFSCEKLPGLAIWAQFESASTHRVQSPVASPRTIHLLLHNSDSPYYFTPGGPEGTLWTRTRQRLQKQTRFINKVVQLLFSKVLSKYLLIYRSNGGDNQTPKRVEGTQKESQFYATGNEQFHARVHTEPGDVYSHLPVVTTTISITITAVIHPNPTQTTRRDGVQ</sequence>
<evidence type="ECO:0000313" key="1">
    <source>
        <dbReference type="EMBL" id="KAL5104402.1"/>
    </source>
</evidence>
<comment type="caution">
    <text evidence="1">The sequence shown here is derived from an EMBL/GenBank/DDBJ whole genome shotgun (WGS) entry which is preliminary data.</text>
</comment>
<organism evidence="1 2">
    <name type="scientific">Taenia crassiceps</name>
    <dbReference type="NCBI Taxonomy" id="6207"/>
    <lineage>
        <taxon>Eukaryota</taxon>
        <taxon>Metazoa</taxon>
        <taxon>Spiralia</taxon>
        <taxon>Lophotrochozoa</taxon>
        <taxon>Platyhelminthes</taxon>
        <taxon>Cestoda</taxon>
        <taxon>Eucestoda</taxon>
        <taxon>Cyclophyllidea</taxon>
        <taxon>Taeniidae</taxon>
        <taxon>Taenia</taxon>
    </lineage>
</organism>
<reference evidence="1 2" key="1">
    <citation type="journal article" date="2022" name="Front. Cell. Infect. Microbiol.">
        <title>The Genomes of Two Strains of Taenia crassiceps the Animal Model for the Study of Human Cysticercosis.</title>
        <authorList>
            <person name="Bobes R.J."/>
            <person name="Estrada K."/>
            <person name="Rios-Valencia D.G."/>
            <person name="Calderon-Gallegos A."/>
            <person name="de la Torre P."/>
            <person name="Carrero J.C."/>
            <person name="Sanchez-Flores A."/>
            <person name="Laclette J.P."/>
        </authorList>
    </citation>
    <scope>NUCLEOTIDE SEQUENCE [LARGE SCALE GENOMIC DNA]</scope>
    <source>
        <strain evidence="1">WFUcys</strain>
    </source>
</reference>
<accession>A0ABR4Q492</accession>
<dbReference type="EMBL" id="JAKROA010000012">
    <property type="protein sequence ID" value="KAL5104402.1"/>
    <property type="molecule type" value="Genomic_DNA"/>
</dbReference>